<dbReference type="GO" id="GO:0005886">
    <property type="term" value="C:plasma membrane"/>
    <property type="evidence" value="ECO:0007669"/>
    <property type="project" value="UniProtKB-SubCell"/>
</dbReference>
<evidence type="ECO:0000259" key="5">
    <source>
        <dbReference type="Pfam" id="PF19300"/>
    </source>
</evidence>
<gene>
    <name evidence="6" type="ORF">S06H3_43049</name>
</gene>
<name>X1PXG7_9ZZZZ</name>
<feature type="domain" description="ABC transporter type 1 GsiC-like N-terminal" evidence="5">
    <location>
        <begin position="2"/>
        <end position="111"/>
    </location>
</feature>
<evidence type="ECO:0000256" key="1">
    <source>
        <dbReference type="ARBA" id="ARBA00004651"/>
    </source>
</evidence>
<dbReference type="PANTHER" id="PTHR43163:SF6">
    <property type="entry name" value="DIPEPTIDE TRANSPORT SYSTEM PERMEASE PROTEIN DPPB-RELATED"/>
    <property type="match status" value="1"/>
</dbReference>
<keyword evidence="3" id="KW-1003">Cell membrane</keyword>
<reference evidence="6" key="1">
    <citation type="journal article" date="2014" name="Front. Microbiol.">
        <title>High frequency of phylogenetically diverse reductive dehalogenase-homologous genes in deep subseafloor sedimentary metagenomes.</title>
        <authorList>
            <person name="Kawai M."/>
            <person name="Futagami T."/>
            <person name="Toyoda A."/>
            <person name="Takaki Y."/>
            <person name="Nishi S."/>
            <person name="Hori S."/>
            <person name="Arai W."/>
            <person name="Tsubouchi T."/>
            <person name="Morono Y."/>
            <person name="Uchiyama I."/>
            <person name="Ito T."/>
            <person name="Fujiyama A."/>
            <person name="Inagaki F."/>
            <person name="Takami H."/>
        </authorList>
    </citation>
    <scope>NUCLEOTIDE SEQUENCE</scope>
    <source>
        <strain evidence="6">Expedition CK06-06</strain>
    </source>
</reference>
<keyword evidence="4" id="KW-1133">Transmembrane helix</keyword>
<evidence type="ECO:0000256" key="4">
    <source>
        <dbReference type="SAM" id="Phobius"/>
    </source>
</evidence>
<organism evidence="6">
    <name type="scientific">marine sediment metagenome</name>
    <dbReference type="NCBI Taxonomy" id="412755"/>
    <lineage>
        <taxon>unclassified sequences</taxon>
        <taxon>metagenomes</taxon>
        <taxon>ecological metagenomes</taxon>
    </lineage>
</organism>
<feature type="transmembrane region" description="Helical" evidence="4">
    <location>
        <begin position="6"/>
        <end position="28"/>
    </location>
</feature>
<feature type="non-terminal residue" evidence="6">
    <location>
        <position position="1"/>
    </location>
</feature>
<keyword evidence="2" id="KW-0813">Transport</keyword>
<accession>X1PXG7</accession>
<dbReference type="Pfam" id="PF19300">
    <property type="entry name" value="BPD_transp_1_N"/>
    <property type="match status" value="1"/>
</dbReference>
<proteinExistence type="predicted"/>
<keyword evidence="4" id="KW-0472">Membrane</keyword>
<comment type="subcellular location">
    <subcellularLocation>
        <location evidence="1">Cell membrane</location>
        <topology evidence="1">Multi-pass membrane protein</topology>
    </subcellularLocation>
</comment>
<evidence type="ECO:0000313" key="6">
    <source>
        <dbReference type="EMBL" id="GAI43540.1"/>
    </source>
</evidence>
<sequence>AYVIRRLLLVIPTVIVVSMVVFSLVRLLPGDIIDIMMRHAGRGGEIDRAMMEFKLGLDAPALTQYGRWVGVVPQVDGSFSGIFQGNLGFSWWYKLPVGELAANAWPVTLELGLMSLIIAL</sequence>
<comment type="caution">
    <text evidence="6">The sequence shown here is derived from an EMBL/GenBank/DDBJ whole genome shotgun (WGS) entry which is preliminary data.</text>
</comment>
<keyword evidence="4" id="KW-0812">Transmembrane</keyword>
<evidence type="ECO:0000256" key="3">
    <source>
        <dbReference type="ARBA" id="ARBA00022475"/>
    </source>
</evidence>
<dbReference type="InterPro" id="IPR045621">
    <property type="entry name" value="BPD_transp_1_N"/>
</dbReference>
<evidence type="ECO:0000256" key="2">
    <source>
        <dbReference type="ARBA" id="ARBA00022448"/>
    </source>
</evidence>
<dbReference type="AlphaFoldDB" id="X1PXG7"/>
<dbReference type="PANTHER" id="PTHR43163">
    <property type="entry name" value="DIPEPTIDE TRANSPORT SYSTEM PERMEASE PROTEIN DPPB-RELATED"/>
    <property type="match status" value="1"/>
</dbReference>
<dbReference type="EMBL" id="BARV01026668">
    <property type="protein sequence ID" value="GAI43540.1"/>
    <property type="molecule type" value="Genomic_DNA"/>
</dbReference>
<protein>
    <recommendedName>
        <fullName evidence="5">ABC transporter type 1 GsiC-like N-terminal domain-containing protein</fullName>
    </recommendedName>
</protein>